<protein>
    <submittedName>
        <fullName evidence="1">Uncharacterized protein</fullName>
    </submittedName>
</protein>
<dbReference type="EMBL" id="VSSQ01080480">
    <property type="protein sequence ID" value="MPN29675.1"/>
    <property type="molecule type" value="Genomic_DNA"/>
</dbReference>
<gene>
    <name evidence="1" type="ORF">SDC9_177128</name>
</gene>
<sequence>MELYRGLVEVHSKADGGVYRVAWFRRNPGESMSESVVSLTVCVDSSTITMRTRGQQPAKGLIIQETGYFARQQGVLKLVDSEFQVVDKC</sequence>
<comment type="caution">
    <text evidence="1">The sequence shown here is derived from an EMBL/GenBank/DDBJ whole genome shotgun (WGS) entry which is preliminary data.</text>
</comment>
<accession>A0A645GSF8</accession>
<organism evidence="1">
    <name type="scientific">bioreactor metagenome</name>
    <dbReference type="NCBI Taxonomy" id="1076179"/>
    <lineage>
        <taxon>unclassified sequences</taxon>
        <taxon>metagenomes</taxon>
        <taxon>ecological metagenomes</taxon>
    </lineage>
</organism>
<proteinExistence type="predicted"/>
<reference evidence="1" key="1">
    <citation type="submission" date="2019-08" db="EMBL/GenBank/DDBJ databases">
        <authorList>
            <person name="Kucharzyk K."/>
            <person name="Murdoch R.W."/>
            <person name="Higgins S."/>
            <person name="Loffler F."/>
        </authorList>
    </citation>
    <scope>NUCLEOTIDE SEQUENCE</scope>
</reference>
<name>A0A645GSF8_9ZZZZ</name>
<evidence type="ECO:0000313" key="1">
    <source>
        <dbReference type="EMBL" id="MPN29675.1"/>
    </source>
</evidence>
<dbReference type="AlphaFoldDB" id="A0A645GSF8"/>